<organism evidence="1 2">
    <name type="scientific">Cebus imitator</name>
    <name type="common">Panamanian white-faced capuchin</name>
    <name type="synonym">Cebus capucinus imitator</name>
    <dbReference type="NCBI Taxonomy" id="2715852"/>
    <lineage>
        <taxon>Eukaryota</taxon>
        <taxon>Metazoa</taxon>
        <taxon>Chordata</taxon>
        <taxon>Craniata</taxon>
        <taxon>Vertebrata</taxon>
        <taxon>Euteleostomi</taxon>
        <taxon>Mammalia</taxon>
        <taxon>Eutheria</taxon>
        <taxon>Euarchontoglires</taxon>
        <taxon>Primates</taxon>
        <taxon>Haplorrhini</taxon>
        <taxon>Platyrrhini</taxon>
        <taxon>Cebidae</taxon>
        <taxon>Cebinae</taxon>
        <taxon>Cebus</taxon>
    </lineage>
</organism>
<evidence type="ECO:0000313" key="2">
    <source>
        <dbReference type="Proteomes" id="UP000233040"/>
    </source>
</evidence>
<gene>
    <name evidence="1" type="primary">RNF34</name>
</gene>
<keyword evidence="2" id="KW-1185">Reference proteome</keyword>
<sequence length="45" mass="4658">MKMASGCSCKMRKMTACVASAWMPSSTVSCWSAGTWLPAPSVASA</sequence>
<dbReference type="Proteomes" id="UP000233040">
    <property type="component" value="Unassembled WGS sequence"/>
</dbReference>
<dbReference type="GeneTree" id="ENSGT00390000012719"/>
<reference evidence="1" key="2">
    <citation type="submission" date="2025-09" db="UniProtKB">
        <authorList>
            <consortium name="Ensembl"/>
        </authorList>
    </citation>
    <scope>IDENTIFICATION</scope>
</reference>
<reference evidence="1" key="1">
    <citation type="submission" date="2025-08" db="UniProtKB">
        <authorList>
            <consortium name="Ensembl"/>
        </authorList>
    </citation>
    <scope>IDENTIFICATION</scope>
</reference>
<name>A0A2K5S101_CEBIM</name>
<dbReference type="Ensembl" id="ENSCCAT00000051846.1">
    <property type="protein sequence ID" value="ENSCCAP00000034074.1"/>
    <property type="gene ID" value="ENSCCAG00000035011.1"/>
</dbReference>
<evidence type="ECO:0000313" key="1">
    <source>
        <dbReference type="Ensembl" id="ENSCCAP00000034074.1"/>
    </source>
</evidence>
<protein>
    <submittedName>
        <fullName evidence="1">Ring finger protein 34</fullName>
    </submittedName>
</protein>
<proteinExistence type="predicted"/>
<dbReference type="PROSITE" id="PS51257">
    <property type="entry name" value="PROKAR_LIPOPROTEIN"/>
    <property type="match status" value="1"/>
</dbReference>
<dbReference type="AlphaFoldDB" id="A0A2K5S101"/>
<accession>A0A2K5S101</accession>